<keyword evidence="1" id="KW-0472">Membrane</keyword>
<reference evidence="2" key="1">
    <citation type="journal article" date="2015" name="Nature">
        <title>Complex archaea that bridge the gap between prokaryotes and eukaryotes.</title>
        <authorList>
            <person name="Spang A."/>
            <person name="Saw J.H."/>
            <person name="Jorgensen S.L."/>
            <person name="Zaremba-Niedzwiedzka K."/>
            <person name="Martijn J."/>
            <person name="Lind A.E."/>
            <person name="van Eijk R."/>
            <person name="Schleper C."/>
            <person name="Guy L."/>
            <person name="Ettema T.J."/>
        </authorList>
    </citation>
    <scope>NUCLEOTIDE SEQUENCE</scope>
</reference>
<evidence type="ECO:0008006" key="3">
    <source>
        <dbReference type="Google" id="ProtNLM"/>
    </source>
</evidence>
<keyword evidence="1" id="KW-1133">Transmembrane helix</keyword>
<dbReference type="Pfam" id="PF04390">
    <property type="entry name" value="LptE"/>
    <property type="match status" value="1"/>
</dbReference>
<feature type="transmembrane region" description="Helical" evidence="1">
    <location>
        <begin position="6"/>
        <end position="25"/>
    </location>
</feature>
<gene>
    <name evidence="2" type="ORF">LCGC14_1269030</name>
</gene>
<comment type="caution">
    <text evidence="2">The sequence shown here is derived from an EMBL/GenBank/DDBJ whole genome shotgun (WGS) entry which is preliminary data.</text>
</comment>
<protein>
    <recommendedName>
        <fullName evidence="3">Lipoprotein</fullName>
    </recommendedName>
</protein>
<keyword evidence="1" id="KW-0812">Transmembrane</keyword>
<organism evidence="2">
    <name type="scientific">marine sediment metagenome</name>
    <dbReference type="NCBI Taxonomy" id="412755"/>
    <lineage>
        <taxon>unclassified sequences</taxon>
        <taxon>metagenomes</taxon>
        <taxon>ecological metagenomes</taxon>
    </lineage>
</organism>
<sequence length="167" mass="18728">MDFKTLLKLIMGFVLVVALMCGCGYSTRSLISRDISSIHIPVFENDTFRRGIEFDLTKAVKNEVMSKTNLRIASKDYADTILHGTVKEFKEGIITHGFRDSIVEARVTLFVDITLVDRRTGRTLIDKGGINQAIEYIVRRGETLESASDEGVVDLAETIVNLLAEKW</sequence>
<dbReference type="PROSITE" id="PS51257">
    <property type="entry name" value="PROKAR_LIPOPROTEIN"/>
    <property type="match status" value="1"/>
</dbReference>
<accession>A0A0F9P1R1</accession>
<proteinExistence type="predicted"/>
<dbReference type="AlphaFoldDB" id="A0A0F9P1R1"/>
<evidence type="ECO:0000313" key="2">
    <source>
        <dbReference type="EMBL" id="KKM87422.1"/>
    </source>
</evidence>
<dbReference type="EMBL" id="LAZR01007103">
    <property type="protein sequence ID" value="KKM87422.1"/>
    <property type="molecule type" value="Genomic_DNA"/>
</dbReference>
<dbReference type="GO" id="GO:0043165">
    <property type="term" value="P:Gram-negative-bacterium-type cell outer membrane assembly"/>
    <property type="evidence" value="ECO:0007669"/>
    <property type="project" value="InterPro"/>
</dbReference>
<dbReference type="InterPro" id="IPR007485">
    <property type="entry name" value="LPS_assembly_LptE"/>
</dbReference>
<dbReference type="GO" id="GO:0019867">
    <property type="term" value="C:outer membrane"/>
    <property type="evidence" value="ECO:0007669"/>
    <property type="project" value="InterPro"/>
</dbReference>
<name>A0A0F9P1R1_9ZZZZ</name>
<evidence type="ECO:0000256" key="1">
    <source>
        <dbReference type="SAM" id="Phobius"/>
    </source>
</evidence>